<dbReference type="AlphaFoldDB" id="A0A1Y6EUS9"/>
<keyword evidence="6" id="KW-0732">Signal</keyword>
<gene>
    <name evidence="8" type="ORF">SAMN06297468_0927</name>
</gene>
<dbReference type="InterPro" id="IPR001969">
    <property type="entry name" value="Aspartic_peptidase_AS"/>
</dbReference>
<dbReference type="CDD" id="cd05483">
    <property type="entry name" value="retropepsin_like_bacteria"/>
    <property type="match status" value="1"/>
</dbReference>
<proteinExistence type="inferred from homology"/>
<evidence type="ECO:0000313" key="9">
    <source>
        <dbReference type="Proteomes" id="UP000194420"/>
    </source>
</evidence>
<evidence type="ECO:0000256" key="3">
    <source>
        <dbReference type="ARBA" id="ARBA00022750"/>
    </source>
</evidence>
<feature type="domain" description="Peptidase A2" evidence="7">
    <location>
        <begin position="220"/>
        <end position="299"/>
    </location>
</feature>
<feature type="region of interest" description="Disordered" evidence="5">
    <location>
        <begin position="31"/>
        <end position="50"/>
    </location>
</feature>
<evidence type="ECO:0000313" key="8">
    <source>
        <dbReference type="EMBL" id="SMQ63953.1"/>
    </source>
</evidence>
<dbReference type="InterPro" id="IPR001995">
    <property type="entry name" value="Peptidase_A2_cat"/>
</dbReference>
<feature type="chain" id="PRO_5012983731" evidence="6">
    <location>
        <begin position="30"/>
        <end position="358"/>
    </location>
</feature>
<protein>
    <submittedName>
        <fullName evidence="8">Predicted aspartyl protease</fullName>
    </submittedName>
</protein>
<evidence type="ECO:0000256" key="2">
    <source>
        <dbReference type="ARBA" id="ARBA00022670"/>
    </source>
</evidence>
<evidence type="ECO:0000259" key="7">
    <source>
        <dbReference type="PROSITE" id="PS50175"/>
    </source>
</evidence>
<dbReference type="OrthoDB" id="107347at2"/>
<keyword evidence="3" id="KW-0064">Aspartyl protease</keyword>
<keyword evidence="9" id="KW-1185">Reference proteome</keyword>
<keyword evidence="4" id="KW-0378">Hydrolase</keyword>
<dbReference type="InterPro" id="IPR034122">
    <property type="entry name" value="Retropepsin-like_bacterial"/>
</dbReference>
<dbReference type="SUPFAM" id="SSF50630">
    <property type="entry name" value="Acid proteases"/>
    <property type="match status" value="2"/>
</dbReference>
<sequence>MQLWRRSTPRSIPALFLAGVLLHAGSAAAQVKGDAQEEPPVARSTESRSPIAPAEYDENLDIGGEEIEARKKSSRMTVNVLINEQGPYKFIVDSGADTSVIGESLAARLGLPDAGPVVLNAMTESRPVEQVSVDSIRLGPTTTTDLELPVLDERDIGADGMIGLDALVAQRLMMDFDKRIVTVDDEYRFPRSGPNIIIVTARRERGQLILTEVLAMGHPLDAVIDTGTEVTIGNSALREKLGIGQSETIETVEIFGVTGTKQEVDFAVIPRLELGPVTFLNVPVAFADVPPFEIFGLDKEPSLLLGTDLMEKFRRISLDFNDRKVRFQLRKCRSQKISIRTINSSTRIKATRPAACTY</sequence>
<accession>A0A1Y6EUS9</accession>
<comment type="similarity">
    <text evidence="1">Belongs to the DDI1 family.</text>
</comment>
<dbReference type="Gene3D" id="2.40.70.10">
    <property type="entry name" value="Acid Proteases"/>
    <property type="match status" value="2"/>
</dbReference>
<dbReference type="PROSITE" id="PS00141">
    <property type="entry name" value="ASP_PROTEASE"/>
    <property type="match status" value="2"/>
</dbReference>
<dbReference type="PROSITE" id="PS50175">
    <property type="entry name" value="ASP_PROT_RETROV"/>
    <property type="match status" value="1"/>
</dbReference>
<dbReference type="InterPro" id="IPR021109">
    <property type="entry name" value="Peptidase_aspartic_dom_sf"/>
</dbReference>
<name>A0A1Y6EUS9_9SPHN</name>
<dbReference type="GO" id="GO:0004190">
    <property type="term" value="F:aspartic-type endopeptidase activity"/>
    <property type="evidence" value="ECO:0007669"/>
    <property type="project" value="UniProtKB-KW"/>
</dbReference>
<dbReference type="PANTHER" id="PTHR12917">
    <property type="entry name" value="ASPARTYL PROTEASE DDI-RELATED"/>
    <property type="match status" value="1"/>
</dbReference>
<organism evidence="8 9">
    <name type="scientific">Altererythrobacter xiamenensis</name>
    <dbReference type="NCBI Taxonomy" id="1316679"/>
    <lineage>
        <taxon>Bacteria</taxon>
        <taxon>Pseudomonadati</taxon>
        <taxon>Pseudomonadota</taxon>
        <taxon>Alphaproteobacteria</taxon>
        <taxon>Sphingomonadales</taxon>
        <taxon>Erythrobacteraceae</taxon>
        <taxon>Altererythrobacter</taxon>
    </lineage>
</organism>
<feature type="signal peptide" evidence="6">
    <location>
        <begin position="1"/>
        <end position="29"/>
    </location>
</feature>
<evidence type="ECO:0000256" key="4">
    <source>
        <dbReference type="ARBA" id="ARBA00022801"/>
    </source>
</evidence>
<keyword evidence="2 8" id="KW-0645">Protease</keyword>
<dbReference type="Pfam" id="PF13650">
    <property type="entry name" value="Asp_protease_2"/>
    <property type="match status" value="2"/>
</dbReference>
<dbReference type="EMBL" id="FXWG01000001">
    <property type="protein sequence ID" value="SMQ63953.1"/>
    <property type="molecule type" value="Genomic_DNA"/>
</dbReference>
<evidence type="ECO:0000256" key="6">
    <source>
        <dbReference type="SAM" id="SignalP"/>
    </source>
</evidence>
<evidence type="ECO:0000256" key="5">
    <source>
        <dbReference type="SAM" id="MobiDB-lite"/>
    </source>
</evidence>
<dbReference type="Proteomes" id="UP000194420">
    <property type="component" value="Unassembled WGS sequence"/>
</dbReference>
<dbReference type="GO" id="GO:0006508">
    <property type="term" value="P:proteolysis"/>
    <property type="evidence" value="ECO:0007669"/>
    <property type="project" value="UniProtKB-KW"/>
</dbReference>
<evidence type="ECO:0000256" key="1">
    <source>
        <dbReference type="ARBA" id="ARBA00009136"/>
    </source>
</evidence>
<reference evidence="9" key="1">
    <citation type="submission" date="2017-04" db="EMBL/GenBank/DDBJ databases">
        <authorList>
            <person name="Varghese N."/>
            <person name="Submissions S."/>
        </authorList>
    </citation>
    <scope>NUCLEOTIDE SEQUENCE [LARGE SCALE GENOMIC DNA]</scope>
</reference>
<dbReference type="PANTHER" id="PTHR12917:SF1">
    <property type="entry name" value="AT13091P"/>
    <property type="match status" value="1"/>
</dbReference>